<proteinExistence type="predicted"/>
<evidence type="ECO:0000259" key="3">
    <source>
        <dbReference type="Pfam" id="PF13581"/>
    </source>
</evidence>
<gene>
    <name evidence="4" type="ORF">GCM10010315_48790</name>
</gene>
<evidence type="ECO:0000313" key="5">
    <source>
        <dbReference type="Proteomes" id="UP001500886"/>
    </source>
</evidence>
<dbReference type="InterPro" id="IPR003594">
    <property type="entry name" value="HATPase_dom"/>
</dbReference>
<feature type="domain" description="Histidine kinase/HSP90-like ATPase" evidence="3">
    <location>
        <begin position="48"/>
        <end position="168"/>
    </location>
</feature>
<dbReference type="GO" id="GO:0005524">
    <property type="term" value="F:ATP binding"/>
    <property type="evidence" value="ECO:0007669"/>
    <property type="project" value="UniProtKB-KW"/>
</dbReference>
<keyword evidence="1" id="KW-0723">Serine/threonine-protein kinase</keyword>
<evidence type="ECO:0000256" key="2">
    <source>
        <dbReference type="SAM" id="MobiDB-lite"/>
    </source>
</evidence>
<accession>A0ABP6GFK3</accession>
<dbReference type="Pfam" id="PF13581">
    <property type="entry name" value="HATPase_c_2"/>
    <property type="match status" value="1"/>
</dbReference>
<dbReference type="PANTHER" id="PTHR35526:SF3">
    <property type="entry name" value="ANTI-SIGMA-F FACTOR RSBW"/>
    <property type="match status" value="1"/>
</dbReference>
<keyword evidence="4" id="KW-0067">ATP-binding</keyword>
<sequence length="178" mass="18610">MKRRTAHWAGAHGRGGRQGAAEEGTEGISEGAGEESGPTWERRLRPHELGAVREIRAGLRALLAGRAGSELARTAELLASELVTNALVHTDGAAVFTARLTGGRLHVAVRDFLSRPPVAVADPAAWTADASPGSGPLATSGRGLLLVDCLADAWGVRRHAVGKAVWFVLDPALHAKEP</sequence>
<reference evidence="5" key="1">
    <citation type="journal article" date="2019" name="Int. J. Syst. Evol. Microbiol.">
        <title>The Global Catalogue of Microorganisms (GCM) 10K type strain sequencing project: providing services to taxonomists for standard genome sequencing and annotation.</title>
        <authorList>
            <consortium name="The Broad Institute Genomics Platform"/>
            <consortium name="The Broad Institute Genome Sequencing Center for Infectious Disease"/>
            <person name="Wu L."/>
            <person name="Ma J."/>
        </authorList>
    </citation>
    <scope>NUCLEOTIDE SEQUENCE [LARGE SCALE GENOMIC DNA]</scope>
    <source>
        <strain evidence="5">JCM 4542</strain>
    </source>
</reference>
<dbReference type="CDD" id="cd16936">
    <property type="entry name" value="HATPase_RsbW-like"/>
    <property type="match status" value="1"/>
</dbReference>
<dbReference type="InterPro" id="IPR050267">
    <property type="entry name" value="Anti-sigma-factor_SerPK"/>
</dbReference>
<keyword evidence="1" id="KW-0418">Kinase</keyword>
<dbReference type="Proteomes" id="UP001500886">
    <property type="component" value="Unassembled WGS sequence"/>
</dbReference>
<dbReference type="Gene3D" id="3.30.565.10">
    <property type="entry name" value="Histidine kinase-like ATPase, C-terminal domain"/>
    <property type="match status" value="1"/>
</dbReference>
<dbReference type="EMBL" id="BAAASL010000021">
    <property type="protein sequence ID" value="GAA2722798.1"/>
    <property type="molecule type" value="Genomic_DNA"/>
</dbReference>
<evidence type="ECO:0000256" key="1">
    <source>
        <dbReference type="ARBA" id="ARBA00022527"/>
    </source>
</evidence>
<dbReference type="PANTHER" id="PTHR35526">
    <property type="entry name" value="ANTI-SIGMA-F FACTOR RSBW-RELATED"/>
    <property type="match status" value="1"/>
</dbReference>
<feature type="region of interest" description="Disordered" evidence="2">
    <location>
        <begin position="1"/>
        <end position="41"/>
    </location>
</feature>
<dbReference type="InterPro" id="IPR036890">
    <property type="entry name" value="HATPase_C_sf"/>
</dbReference>
<feature type="compositionally biased region" description="Low complexity" evidence="2">
    <location>
        <begin position="19"/>
        <end position="37"/>
    </location>
</feature>
<organism evidence="4 5">
    <name type="scientific">Streptomyces luteosporeus</name>
    <dbReference type="NCBI Taxonomy" id="173856"/>
    <lineage>
        <taxon>Bacteria</taxon>
        <taxon>Bacillati</taxon>
        <taxon>Actinomycetota</taxon>
        <taxon>Actinomycetes</taxon>
        <taxon>Kitasatosporales</taxon>
        <taxon>Streptomycetaceae</taxon>
        <taxon>Streptomyces</taxon>
    </lineage>
</organism>
<keyword evidence="4" id="KW-0547">Nucleotide-binding</keyword>
<protein>
    <submittedName>
        <fullName evidence="4">ATP-binding protein</fullName>
    </submittedName>
</protein>
<dbReference type="RefSeq" id="WP_344437905.1">
    <property type="nucleotide sequence ID" value="NZ_BAAASL010000021.1"/>
</dbReference>
<evidence type="ECO:0000313" key="4">
    <source>
        <dbReference type="EMBL" id="GAA2722798.1"/>
    </source>
</evidence>
<keyword evidence="1" id="KW-0808">Transferase</keyword>
<comment type="caution">
    <text evidence="4">The sequence shown here is derived from an EMBL/GenBank/DDBJ whole genome shotgun (WGS) entry which is preliminary data.</text>
</comment>
<name>A0ABP6GFK3_9ACTN</name>
<keyword evidence="5" id="KW-1185">Reference proteome</keyword>